<keyword evidence="7" id="KW-0997">Cell inner membrane</keyword>
<evidence type="ECO:0000256" key="7">
    <source>
        <dbReference type="RuleBase" id="RU365041"/>
    </source>
</evidence>
<dbReference type="RefSeq" id="WP_206574437.1">
    <property type="nucleotide sequence ID" value="NZ_JAFKCV010000007.1"/>
</dbReference>
<feature type="compositionally biased region" description="Low complexity" evidence="8">
    <location>
        <begin position="169"/>
        <end position="180"/>
    </location>
</feature>
<dbReference type="Pfam" id="PF02308">
    <property type="entry name" value="MgtC"/>
    <property type="match status" value="1"/>
</dbReference>
<gene>
    <name evidence="10" type="ORF">J0A66_13900</name>
</gene>
<sequence length="180" mass="19167">MGDWQAWLNISPFRWQEVATALVCGLIIGLERQLRGKPAGIRTSTLIVLGTYVFIAVSVSINNASTDPSRTIGQVITGVGFLGAGVILTRDGIVLGVTSAATIWMLAAIGVCIGLGHDMTAIKLSVLTVVVLVGIDLLENSSVVMRRGVHRKYSEWRNRNGQMNRRAGDPPSGSGSEDPP</sequence>
<proteinExistence type="inferred from homology"/>
<dbReference type="PANTHER" id="PTHR33778:SF1">
    <property type="entry name" value="MAGNESIUM TRANSPORTER YHID-RELATED"/>
    <property type="match status" value="1"/>
</dbReference>
<evidence type="ECO:0000256" key="6">
    <source>
        <dbReference type="ARBA" id="ARBA00023136"/>
    </source>
</evidence>
<dbReference type="PANTHER" id="PTHR33778">
    <property type="entry name" value="PROTEIN MGTC"/>
    <property type="match status" value="1"/>
</dbReference>
<organism evidence="10 11">
    <name type="scientific">Bowmanella dokdonensis</name>
    <dbReference type="NCBI Taxonomy" id="751969"/>
    <lineage>
        <taxon>Bacteria</taxon>
        <taxon>Pseudomonadati</taxon>
        <taxon>Pseudomonadota</taxon>
        <taxon>Gammaproteobacteria</taxon>
        <taxon>Alteromonadales</taxon>
        <taxon>Alteromonadaceae</taxon>
        <taxon>Bowmanella</taxon>
    </lineage>
</organism>
<evidence type="ECO:0000259" key="9">
    <source>
        <dbReference type="Pfam" id="PF02308"/>
    </source>
</evidence>
<feature type="transmembrane region" description="Helical" evidence="7">
    <location>
        <begin position="122"/>
        <end position="138"/>
    </location>
</feature>
<keyword evidence="3" id="KW-1003">Cell membrane</keyword>
<dbReference type="PRINTS" id="PR01837">
    <property type="entry name" value="MGTCSAPBPROT"/>
</dbReference>
<dbReference type="Proteomes" id="UP000664654">
    <property type="component" value="Unassembled WGS sequence"/>
</dbReference>
<evidence type="ECO:0000256" key="8">
    <source>
        <dbReference type="SAM" id="MobiDB-lite"/>
    </source>
</evidence>
<evidence type="ECO:0000313" key="11">
    <source>
        <dbReference type="Proteomes" id="UP000664654"/>
    </source>
</evidence>
<keyword evidence="11" id="KW-1185">Reference proteome</keyword>
<comment type="subcellular location">
    <subcellularLocation>
        <location evidence="7">Cell inner membrane</location>
        <topology evidence="7">Multi-pass membrane protein</topology>
    </subcellularLocation>
    <subcellularLocation>
        <location evidence="1">Cell membrane</location>
        <topology evidence="1">Multi-pass membrane protein</topology>
    </subcellularLocation>
</comment>
<keyword evidence="5 7" id="KW-1133">Transmembrane helix</keyword>
<keyword evidence="6 7" id="KW-0472">Membrane</keyword>
<evidence type="ECO:0000256" key="5">
    <source>
        <dbReference type="ARBA" id="ARBA00022989"/>
    </source>
</evidence>
<evidence type="ECO:0000256" key="1">
    <source>
        <dbReference type="ARBA" id="ARBA00004651"/>
    </source>
</evidence>
<evidence type="ECO:0000313" key="10">
    <source>
        <dbReference type="EMBL" id="MBN7826324.1"/>
    </source>
</evidence>
<reference evidence="10" key="1">
    <citation type="submission" date="2021-03" db="EMBL/GenBank/DDBJ databases">
        <title>novel species isolated from a fishpond in China.</title>
        <authorList>
            <person name="Lu H."/>
            <person name="Cai Z."/>
        </authorList>
    </citation>
    <scope>NUCLEOTIDE SEQUENCE</scope>
    <source>
        <strain evidence="10">JCM 30855</strain>
    </source>
</reference>
<comment type="caution">
    <text evidence="10">The sequence shown here is derived from an EMBL/GenBank/DDBJ whole genome shotgun (WGS) entry which is preliminary data.</text>
</comment>
<evidence type="ECO:0000256" key="3">
    <source>
        <dbReference type="ARBA" id="ARBA00022475"/>
    </source>
</evidence>
<dbReference type="InterPro" id="IPR049177">
    <property type="entry name" value="MgtC_SapB_SrpB_YhiD_N"/>
</dbReference>
<name>A0A939DP18_9ALTE</name>
<dbReference type="GO" id="GO:0005886">
    <property type="term" value="C:plasma membrane"/>
    <property type="evidence" value="ECO:0007669"/>
    <property type="project" value="UniProtKB-SubCell"/>
</dbReference>
<feature type="transmembrane region" description="Helical" evidence="7">
    <location>
        <begin position="71"/>
        <end position="88"/>
    </location>
</feature>
<feature type="domain" description="MgtC/SapB/SrpB/YhiD N-terminal" evidence="9">
    <location>
        <begin position="19"/>
        <end position="140"/>
    </location>
</feature>
<protein>
    <recommendedName>
        <fullName evidence="7">Protein MgtC</fullName>
    </recommendedName>
</protein>
<dbReference type="InterPro" id="IPR003416">
    <property type="entry name" value="MgtC/SapB/SrpB/YhiD_fam"/>
</dbReference>
<comment type="similarity">
    <text evidence="2 7">Belongs to the MgtC/SapB family.</text>
</comment>
<feature type="transmembrane region" description="Helical" evidence="7">
    <location>
        <begin position="39"/>
        <end position="59"/>
    </location>
</feature>
<evidence type="ECO:0000256" key="2">
    <source>
        <dbReference type="ARBA" id="ARBA00009298"/>
    </source>
</evidence>
<feature type="region of interest" description="Disordered" evidence="8">
    <location>
        <begin position="155"/>
        <end position="180"/>
    </location>
</feature>
<dbReference type="AlphaFoldDB" id="A0A939DP18"/>
<dbReference type="EMBL" id="JAFKCV010000007">
    <property type="protein sequence ID" value="MBN7826324.1"/>
    <property type="molecule type" value="Genomic_DNA"/>
</dbReference>
<keyword evidence="4 7" id="KW-0812">Transmembrane</keyword>
<evidence type="ECO:0000256" key="4">
    <source>
        <dbReference type="ARBA" id="ARBA00022692"/>
    </source>
</evidence>
<feature type="transmembrane region" description="Helical" evidence="7">
    <location>
        <begin position="93"/>
        <end position="116"/>
    </location>
</feature>
<accession>A0A939DP18</accession>